<evidence type="ECO:0000256" key="2">
    <source>
        <dbReference type="ARBA" id="ARBA00010742"/>
    </source>
</evidence>
<evidence type="ECO:0000259" key="5">
    <source>
        <dbReference type="SMART" id="SM00062"/>
    </source>
</evidence>
<feature type="domain" description="Solute-binding protein family 3/N-terminal" evidence="5">
    <location>
        <begin position="30"/>
        <end position="262"/>
    </location>
</feature>
<keyword evidence="3" id="KW-0813">Transport</keyword>
<evidence type="ECO:0000256" key="3">
    <source>
        <dbReference type="ARBA" id="ARBA00022448"/>
    </source>
</evidence>
<dbReference type="EMBL" id="JTHG01000058">
    <property type="protein sequence ID" value="KMO25333.1"/>
    <property type="molecule type" value="Genomic_DNA"/>
</dbReference>
<proteinExistence type="inferred from homology"/>
<reference evidence="6 7" key="1">
    <citation type="submission" date="2014-11" db="EMBL/GenBank/DDBJ databases">
        <title>Comparative genomics of Methylobacterium species.</title>
        <authorList>
            <person name="Chaudhry V."/>
            <person name="Patil P.B."/>
        </authorList>
    </citation>
    <scope>NUCLEOTIDE SEQUENCE [LARGE SCALE GENOMIC DNA]</scope>
    <source>
        <strain evidence="6 7">SE3.6</strain>
    </source>
</reference>
<comment type="similarity">
    <text evidence="2">Belongs to the bacterial solute-binding protein SsuA/TauA family.</text>
</comment>
<gene>
    <name evidence="6" type="ORF">QR79_08365</name>
</gene>
<name>A0ABR5HFP3_9HYPH</name>
<comment type="caution">
    <text evidence="6">The sequence shown here is derived from an EMBL/GenBank/DDBJ whole genome shotgun (WGS) entry which is preliminary data.</text>
</comment>
<evidence type="ECO:0000256" key="4">
    <source>
        <dbReference type="ARBA" id="ARBA00022729"/>
    </source>
</evidence>
<dbReference type="Gene3D" id="3.40.190.10">
    <property type="entry name" value="Periplasmic binding protein-like II"/>
    <property type="match status" value="2"/>
</dbReference>
<evidence type="ECO:0000313" key="7">
    <source>
        <dbReference type="Proteomes" id="UP000036471"/>
    </source>
</evidence>
<dbReference type="InterPro" id="IPR001638">
    <property type="entry name" value="Solute-binding_3/MltF_N"/>
</dbReference>
<organism evidence="6 7">
    <name type="scientific">Methylobacterium indicum</name>
    <dbReference type="NCBI Taxonomy" id="1775910"/>
    <lineage>
        <taxon>Bacteria</taxon>
        <taxon>Pseudomonadati</taxon>
        <taxon>Pseudomonadota</taxon>
        <taxon>Alphaproteobacteria</taxon>
        <taxon>Hyphomicrobiales</taxon>
        <taxon>Methylobacteriaceae</taxon>
        <taxon>Methylobacterium</taxon>
    </lineage>
</organism>
<dbReference type="InterPro" id="IPR015168">
    <property type="entry name" value="SsuA/THI5"/>
</dbReference>
<dbReference type="RefSeq" id="WP_048428523.1">
    <property type="nucleotide sequence ID" value="NZ_JTHF01000127.1"/>
</dbReference>
<dbReference type="PROSITE" id="PS51318">
    <property type="entry name" value="TAT"/>
    <property type="match status" value="1"/>
</dbReference>
<dbReference type="InterPro" id="IPR006311">
    <property type="entry name" value="TAT_signal"/>
</dbReference>
<dbReference type="SMART" id="SM00062">
    <property type="entry name" value="PBPb"/>
    <property type="match status" value="1"/>
</dbReference>
<sequence>MTLTRRSFATGTAATLAALATGSPARADRVLRVGYQKYGTMLLLKARGSLDTALKPLGFRAEWREFPGGPQLLEALNAKAVDIGVVGETPPIFAQGAGAPLVYLAHEPPAPKSEAIVVRKDSPIRSVADLKGKKVALNKGSNVHYLLVRALEEAGLAYTDIQPVFLAPADGRAAFDGGSVDAWVIWDPFLAAVEVSSGARILQDATGLAANHQFYVGERSFTESQPQAIDAVLAAIAVVDRETNGVQDQQASAAAARELSPAVGMPVPILAKALARQSWGVAPLGPEVIAGQQHIADTFLRLGLLPRPIQVADAVRQARS</sequence>
<evidence type="ECO:0000313" key="6">
    <source>
        <dbReference type="EMBL" id="KMO25333.1"/>
    </source>
</evidence>
<dbReference type="SUPFAM" id="SSF53850">
    <property type="entry name" value="Periplasmic binding protein-like II"/>
    <property type="match status" value="1"/>
</dbReference>
<dbReference type="NCBIfam" id="TIGR01728">
    <property type="entry name" value="SsuA_fam"/>
    <property type="match status" value="1"/>
</dbReference>
<dbReference type="PANTHER" id="PTHR30024">
    <property type="entry name" value="ALIPHATIC SULFONATES-BINDING PROTEIN-RELATED"/>
    <property type="match status" value="1"/>
</dbReference>
<dbReference type="InterPro" id="IPR010067">
    <property type="entry name" value="ABC_SsuA_sub-bd"/>
</dbReference>
<dbReference type="PANTHER" id="PTHR30024:SF42">
    <property type="entry name" value="ALIPHATIC SULFONATES-BINDING PROTEIN-RELATED"/>
    <property type="match status" value="1"/>
</dbReference>
<accession>A0ABR5HFP3</accession>
<dbReference type="CDD" id="cd13557">
    <property type="entry name" value="PBP2_SsuA"/>
    <property type="match status" value="1"/>
</dbReference>
<keyword evidence="7" id="KW-1185">Reference proteome</keyword>
<dbReference type="Proteomes" id="UP000036471">
    <property type="component" value="Unassembled WGS sequence"/>
</dbReference>
<evidence type="ECO:0000256" key="1">
    <source>
        <dbReference type="ARBA" id="ARBA00004418"/>
    </source>
</evidence>
<keyword evidence="4" id="KW-0732">Signal</keyword>
<dbReference type="Pfam" id="PF09084">
    <property type="entry name" value="NMT1"/>
    <property type="match status" value="1"/>
</dbReference>
<protein>
    <submittedName>
        <fullName evidence="6">ABC transporter substrate-binding protein</fullName>
    </submittedName>
</protein>
<comment type="subcellular location">
    <subcellularLocation>
        <location evidence="1">Periplasm</location>
    </subcellularLocation>
</comment>